<dbReference type="Proteomes" id="UP001597068">
    <property type="component" value="Unassembled WGS sequence"/>
</dbReference>
<keyword evidence="3" id="KW-1185">Reference proteome</keyword>
<feature type="domain" description="SAV-6107-like HEPN" evidence="1">
    <location>
        <begin position="18"/>
        <end position="114"/>
    </location>
</feature>
<sequence>MSRARDLLVRADTMAVHATDVDDTTEQVRGLYLAALRAAGAALALGETTGRPRGSLSAWARLPRSVPAFTHWATYFAGLSRLRSDIELGITHDVPRSTVLATRTAVADFLADVEALVEDCAHGDVAPQRWSRPDVRTA</sequence>
<dbReference type="EMBL" id="JBHTIL010000002">
    <property type="protein sequence ID" value="MFD0927096.1"/>
    <property type="molecule type" value="Genomic_DNA"/>
</dbReference>
<organism evidence="2 3">
    <name type="scientific">Williamsia deligens</name>
    <dbReference type="NCBI Taxonomy" id="321325"/>
    <lineage>
        <taxon>Bacteria</taxon>
        <taxon>Bacillati</taxon>
        <taxon>Actinomycetota</taxon>
        <taxon>Actinomycetes</taxon>
        <taxon>Mycobacteriales</taxon>
        <taxon>Nocardiaceae</taxon>
        <taxon>Williamsia</taxon>
    </lineage>
</organism>
<dbReference type="RefSeq" id="WP_253648773.1">
    <property type="nucleotide sequence ID" value="NZ_BAAAMO010000006.1"/>
</dbReference>
<name>A0ABW3G8S6_9NOCA</name>
<reference evidence="3" key="1">
    <citation type="journal article" date="2019" name="Int. J. Syst. Evol. Microbiol.">
        <title>The Global Catalogue of Microorganisms (GCM) 10K type strain sequencing project: providing services to taxonomists for standard genome sequencing and annotation.</title>
        <authorList>
            <consortium name="The Broad Institute Genomics Platform"/>
            <consortium name="The Broad Institute Genome Sequencing Center for Infectious Disease"/>
            <person name="Wu L."/>
            <person name="Ma J."/>
        </authorList>
    </citation>
    <scope>NUCLEOTIDE SEQUENCE [LARGE SCALE GENOMIC DNA]</scope>
    <source>
        <strain evidence="3">CCUG 50873</strain>
    </source>
</reference>
<dbReference type="Pfam" id="PF18726">
    <property type="entry name" value="HEPN_SAV_6107"/>
    <property type="match status" value="1"/>
</dbReference>
<gene>
    <name evidence="2" type="ORF">ACFQ04_15260</name>
</gene>
<proteinExistence type="predicted"/>
<comment type="caution">
    <text evidence="2">The sequence shown here is derived from an EMBL/GenBank/DDBJ whole genome shotgun (WGS) entry which is preliminary data.</text>
</comment>
<protein>
    <submittedName>
        <fullName evidence="2">SAV_6107 family HEPN domain-containing protein</fullName>
    </submittedName>
</protein>
<evidence type="ECO:0000313" key="3">
    <source>
        <dbReference type="Proteomes" id="UP001597068"/>
    </source>
</evidence>
<dbReference type="InterPro" id="IPR040891">
    <property type="entry name" value="HEPN_SAV_6107"/>
</dbReference>
<accession>A0ABW3G8S6</accession>
<evidence type="ECO:0000313" key="2">
    <source>
        <dbReference type="EMBL" id="MFD0927096.1"/>
    </source>
</evidence>
<evidence type="ECO:0000259" key="1">
    <source>
        <dbReference type="Pfam" id="PF18726"/>
    </source>
</evidence>